<evidence type="ECO:0000313" key="4">
    <source>
        <dbReference type="Proteomes" id="UP000824109"/>
    </source>
</evidence>
<gene>
    <name evidence="3" type="ORF">IAA61_09535</name>
</gene>
<dbReference type="SUPFAM" id="SSF53474">
    <property type="entry name" value="alpha/beta-Hydrolases"/>
    <property type="match status" value="1"/>
</dbReference>
<keyword evidence="1 3" id="KW-0378">Hydrolase</keyword>
<dbReference type="InterPro" id="IPR050261">
    <property type="entry name" value="FrsA_esterase"/>
</dbReference>
<dbReference type="GO" id="GO:0006508">
    <property type="term" value="P:proteolysis"/>
    <property type="evidence" value="ECO:0007669"/>
    <property type="project" value="InterPro"/>
</dbReference>
<dbReference type="Gene3D" id="3.40.50.1820">
    <property type="entry name" value="alpha/beta hydrolase"/>
    <property type="match status" value="1"/>
</dbReference>
<sequence length="248" mass="27433">MMKEFTCMRGGLRIYGRTYVPDTGLKNYPTVIMCHGFNGSCMGNVKYAEQLVPKGFACVMFDFCGGSLRCRSSGDMREMTVSSEIDDLKAVTGYVKEMEFADTERLILMGKSQGGFVSALAAADMKDDISALVLLYPAFTIPLMAKRTEREMKVIPEEYEILGGVVGRPYLYDALSLDTDKCFAYGGDVLILHGDRDDIVPLSSSKRAEKLYRSAELHIIEGAGHGFRNGEVKRACELMSVFLKNSAE</sequence>
<reference evidence="3" key="1">
    <citation type="submission" date="2020-10" db="EMBL/GenBank/DDBJ databases">
        <authorList>
            <person name="Gilroy R."/>
        </authorList>
    </citation>
    <scope>NUCLEOTIDE SEQUENCE</scope>
    <source>
        <strain evidence="3">USAMLcec3-3695</strain>
    </source>
</reference>
<dbReference type="PANTHER" id="PTHR22946">
    <property type="entry name" value="DIENELACTONE HYDROLASE DOMAIN-CONTAINING PROTEIN-RELATED"/>
    <property type="match status" value="1"/>
</dbReference>
<protein>
    <submittedName>
        <fullName evidence="3">Alpha/beta fold hydrolase</fullName>
    </submittedName>
</protein>
<proteinExistence type="predicted"/>
<dbReference type="GO" id="GO:0052689">
    <property type="term" value="F:carboxylic ester hydrolase activity"/>
    <property type="evidence" value="ECO:0007669"/>
    <property type="project" value="UniProtKB-ARBA"/>
</dbReference>
<dbReference type="Pfam" id="PF00326">
    <property type="entry name" value="Peptidase_S9"/>
    <property type="match status" value="1"/>
</dbReference>
<dbReference type="EMBL" id="DVNB01000097">
    <property type="protein sequence ID" value="HIU58032.1"/>
    <property type="molecule type" value="Genomic_DNA"/>
</dbReference>
<dbReference type="InterPro" id="IPR029058">
    <property type="entry name" value="AB_hydrolase_fold"/>
</dbReference>
<feature type="domain" description="Peptidase S9 prolyl oligopeptidase catalytic" evidence="2">
    <location>
        <begin position="51"/>
        <end position="234"/>
    </location>
</feature>
<dbReference type="AlphaFoldDB" id="A0A9D1MDI0"/>
<organism evidence="3 4">
    <name type="scientific">Candidatus Ornithomonoglobus merdipullorum</name>
    <dbReference type="NCBI Taxonomy" id="2840895"/>
    <lineage>
        <taxon>Bacteria</taxon>
        <taxon>Bacillati</taxon>
        <taxon>Bacillota</taxon>
        <taxon>Clostridia</taxon>
        <taxon>Candidatus Ornithomonoglobus</taxon>
    </lineage>
</organism>
<evidence type="ECO:0000313" key="3">
    <source>
        <dbReference type="EMBL" id="HIU58032.1"/>
    </source>
</evidence>
<reference evidence="3" key="2">
    <citation type="journal article" date="2021" name="PeerJ">
        <title>Extensive microbial diversity within the chicken gut microbiome revealed by metagenomics and culture.</title>
        <authorList>
            <person name="Gilroy R."/>
            <person name="Ravi A."/>
            <person name="Getino M."/>
            <person name="Pursley I."/>
            <person name="Horton D.L."/>
            <person name="Alikhan N.F."/>
            <person name="Baker D."/>
            <person name="Gharbi K."/>
            <person name="Hall N."/>
            <person name="Watson M."/>
            <person name="Adriaenssens E.M."/>
            <person name="Foster-Nyarko E."/>
            <person name="Jarju S."/>
            <person name="Secka A."/>
            <person name="Antonio M."/>
            <person name="Oren A."/>
            <person name="Chaudhuri R.R."/>
            <person name="La Ragione R."/>
            <person name="Hildebrand F."/>
            <person name="Pallen M.J."/>
        </authorList>
    </citation>
    <scope>NUCLEOTIDE SEQUENCE</scope>
    <source>
        <strain evidence="3">USAMLcec3-3695</strain>
    </source>
</reference>
<dbReference type="PANTHER" id="PTHR22946:SF9">
    <property type="entry name" value="POLYKETIDE TRANSFERASE AF380"/>
    <property type="match status" value="1"/>
</dbReference>
<name>A0A9D1MDI0_9FIRM</name>
<dbReference type="GO" id="GO:0008236">
    <property type="term" value="F:serine-type peptidase activity"/>
    <property type="evidence" value="ECO:0007669"/>
    <property type="project" value="InterPro"/>
</dbReference>
<comment type="caution">
    <text evidence="3">The sequence shown here is derived from an EMBL/GenBank/DDBJ whole genome shotgun (WGS) entry which is preliminary data.</text>
</comment>
<evidence type="ECO:0000259" key="2">
    <source>
        <dbReference type="Pfam" id="PF00326"/>
    </source>
</evidence>
<dbReference type="InterPro" id="IPR001375">
    <property type="entry name" value="Peptidase_S9_cat"/>
</dbReference>
<dbReference type="Proteomes" id="UP000824109">
    <property type="component" value="Unassembled WGS sequence"/>
</dbReference>
<evidence type="ECO:0000256" key="1">
    <source>
        <dbReference type="ARBA" id="ARBA00022801"/>
    </source>
</evidence>
<accession>A0A9D1MDI0</accession>